<evidence type="ECO:0000313" key="4">
    <source>
        <dbReference type="EMBL" id="CAD8086011.1"/>
    </source>
</evidence>
<evidence type="ECO:0000256" key="1">
    <source>
        <dbReference type="ARBA" id="ARBA00022679"/>
    </source>
</evidence>
<dbReference type="PANTHER" id="PTHR13693">
    <property type="entry name" value="CLASS II AMINOTRANSFERASE/8-AMINO-7-OXONONANOATE SYNTHASE"/>
    <property type="match status" value="1"/>
</dbReference>
<dbReference type="AlphaFoldDB" id="A0A8S1N7M2"/>
<reference evidence="4" key="1">
    <citation type="submission" date="2021-01" db="EMBL/GenBank/DDBJ databases">
        <authorList>
            <consortium name="Genoscope - CEA"/>
            <person name="William W."/>
        </authorList>
    </citation>
    <scope>NUCLEOTIDE SEQUENCE</scope>
</reference>
<feature type="region of interest" description="Disordered" evidence="2">
    <location>
        <begin position="474"/>
        <end position="494"/>
    </location>
</feature>
<accession>A0A8S1N7M2</accession>
<dbReference type="GO" id="GO:0030170">
    <property type="term" value="F:pyridoxal phosphate binding"/>
    <property type="evidence" value="ECO:0007669"/>
    <property type="project" value="InterPro"/>
</dbReference>
<dbReference type="EMBL" id="CAJJDN010000049">
    <property type="protein sequence ID" value="CAD8086011.1"/>
    <property type="molecule type" value="Genomic_DNA"/>
</dbReference>
<evidence type="ECO:0000259" key="3">
    <source>
        <dbReference type="Pfam" id="PF00155"/>
    </source>
</evidence>
<dbReference type="Proteomes" id="UP000692954">
    <property type="component" value="Unassembled WGS sequence"/>
</dbReference>
<dbReference type="Pfam" id="PF00155">
    <property type="entry name" value="Aminotran_1_2"/>
    <property type="match status" value="1"/>
</dbReference>
<dbReference type="InterPro" id="IPR004839">
    <property type="entry name" value="Aminotransferase_I/II_large"/>
</dbReference>
<dbReference type="InterPro" id="IPR050087">
    <property type="entry name" value="AON_synthase_class-II"/>
</dbReference>
<protein>
    <recommendedName>
        <fullName evidence="3">Aminotransferase class I/classII large domain-containing protein</fullName>
    </recommendedName>
</protein>
<dbReference type="OrthoDB" id="65434at2759"/>
<evidence type="ECO:0000313" key="5">
    <source>
        <dbReference type="Proteomes" id="UP000692954"/>
    </source>
</evidence>
<keyword evidence="1" id="KW-0808">Transferase</keyword>
<name>A0A8S1N7M2_9CILI</name>
<dbReference type="GO" id="GO:0016740">
    <property type="term" value="F:transferase activity"/>
    <property type="evidence" value="ECO:0007669"/>
    <property type="project" value="UniProtKB-KW"/>
</dbReference>
<dbReference type="PANTHER" id="PTHR13693:SF103">
    <property type="entry name" value="AMINOTRANSFERASE CLASS I_CLASSII DOMAIN-CONTAINING PROTEIN"/>
    <property type="match status" value="1"/>
</dbReference>
<sequence length="494" mass="56406">MREVNIRIFELKRKEMQKYPSLNVNQEFDRSITISNLKLSHLEYKNVEGKNLFERVKGFQNLVGSLRKQKIILYERRNMSPPAQECYGMDDYGDIFYGINFASADYLGLCTNEQAKEAAINAAKEYSVNSCGAPLAFGASKYYMQLKEELKDYWGMKEVILYSAGWLAGFGVIKGLIRPYDYVVMDELCHNCLTEGAFAATKNVLRVPHLSLEAMENKVSEIRQTNPNACILVVTEGLFSMDSDYTDLVALQKMTLKYEAFLLIDCAHDFGCMGKTGKGVFELQGLQDFSNVLLMSGGSKCLSTNVGWVACNSFEVIDYLKFFSSAYMFTNSVNPVQCATALAQLRILNSEVGSRLRKKVLENYHYMKKELNSRGYQIIGYPSPILPLLIGNELVCRVVTRLMIDEGIHCNGIEYPIVRMGQARLRVNLQPQHTKEHMDTFIETFHFCYQKASKIVEESLEKYQLSLEQQEQQQQAQSKVNFNDNRMELKKPKL</sequence>
<gene>
    <name evidence="4" type="ORF">PSON_ATCC_30995.1.T0490129</name>
</gene>
<comment type="caution">
    <text evidence="4">The sequence shown here is derived from an EMBL/GenBank/DDBJ whole genome shotgun (WGS) entry which is preliminary data.</text>
</comment>
<keyword evidence="5" id="KW-1185">Reference proteome</keyword>
<proteinExistence type="predicted"/>
<organism evidence="4 5">
    <name type="scientific">Paramecium sonneborni</name>
    <dbReference type="NCBI Taxonomy" id="65129"/>
    <lineage>
        <taxon>Eukaryota</taxon>
        <taxon>Sar</taxon>
        <taxon>Alveolata</taxon>
        <taxon>Ciliophora</taxon>
        <taxon>Intramacronucleata</taxon>
        <taxon>Oligohymenophorea</taxon>
        <taxon>Peniculida</taxon>
        <taxon>Parameciidae</taxon>
        <taxon>Paramecium</taxon>
    </lineage>
</organism>
<evidence type="ECO:0000256" key="2">
    <source>
        <dbReference type="SAM" id="MobiDB-lite"/>
    </source>
</evidence>
<feature type="compositionally biased region" description="Basic and acidic residues" evidence="2">
    <location>
        <begin position="485"/>
        <end position="494"/>
    </location>
</feature>
<feature type="domain" description="Aminotransferase class I/classII large" evidence="3">
    <location>
        <begin position="99"/>
        <end position="444"/>
    </location>
</feature>